<gene>
    <name evidence="3" type="primary">RUN1</name>
    <name evidence="3" type="ORF">PIB30_004290</name>
</gene>
<comment type="caution">
    <text evidence="3">The sequence shown here is derived from an EMBL/GenBank/DDBJ whole genome shotgun (WGS) entry which is preliminary data.</text>
</comment>
<dbReference type="PANTHER" id="PTHR32009">
    <property type="entry name" value="TMV RESISTANCE PROTEIN N-LIKE"/>
    <property type="match status" value="1"/>
</dbReference>
<dbReference type="Gene3D" id="3.40.50.10140">
    <property type="entry name" value="Toll/interleukin-1 receptor homology (TIR) domain"/>
    <property type="match status" value="1"/>
</dbReference>
<evidence type="ECO:0000313" key="3">
    <source>
        <dbReference type="EMBL" id="MED6143199.1"/>
    </source>
</evidence>
<evidence type="ECO:0000256" key="1">
    <source>
        <dbReference type="ARBA" id="ARBA00023027"/>
    </source>
</evidence>
<dbReference type="SUPFAM" id="SSF52200">
    <property type="entry name" value="Toll/Interleukin receptor TIR domain"/>
    <property type="match status" value="1"/>
</dbReference>
<dbReference type="EMBL" id="JASCZI010090629">
    <property type="protein sequence ID" value="MED6143199.1"/>
    <property type="molecule type" value="Genomic_DNA"/>
</dbReference>
<organism evidence="3 4">
    <name type="scientific">Stylosanthes scabra</name>
    <dbReference type="NCBI Taxonomy" id="79078"/>
    <lineage>
        <taxon>Eukaryota</taxon>
        <taxon>Viridiplantae</taxon>
        <taxon>Streptophyta</taxon>
        <taxon>Embryophyta</taxon>
        <taxon>Tracheophyta</taxon>
        <taxon>Spermatophyta</taxon>
        <taxon>Magnoliopsida</taxon>
        <taxon>eudicotyledons</taxon>
        <taxon>Gunneridae</taxon>
        <taxon>Pentapetalae</taxon>
        <taxon>rosids</taxon>
        <taxon>fabids</taxon>
        <taxon>Fabales</taxon>
        <taxon>Fabaceae</taxon>
        <taxon>Papilionoideae</taxon>
        <taxon>50 kb inversion clade</taxon>
        <taxon>dalbergioids sensu lato</taxon>
        <taxon>Dalbergieae</taxon>
        <taxon>Pterocarpus clade</taxon>
        <taxon>Stylosanthes</taxon>
    </lineage>
</organism>
<keyword evidence="1" id="KW-0520">NAD</keyword>
<dbReference type="Proteomes" id="UP001341840">
    <property type="component" value="Unassembled WGS sequence"/>
</dbReference>
<keyword evidence="4" id="KW-1185">Reference proteome</keyword>
<dbReference type="InterPro" id="IPR000157">
    <property type="entry name" value="TIR_dom"/>
</dbReference>
<reference evidence="3 4" key="1">
    <citation type="journal article" date="2023" name="Plants (Basel)">
        <title>Bridging the Gap: Combining Genomics and Transcriptomics Approaches to Understand Stylosanthes scabra, an Orphan Legume from the Brazilian Caatinga.</title>
        <authorList>
            <person name="Ferreira-Neto J.R.C."/>
            <person name="da Silva M.D."/>
            <person name="Binneck E."/>
            <person name="de Melo N.F."/>
            <person name="da Silva R.H."/>
            <person name="de Melo A.L.T.M."/>
            <person name="Pandolfi V."/>
            <person name="Bustamante F.O."/>
            <person name="Brasileiro-Vidal A.C."/>
            <person name="Benko-Iseppon A.M."/>
        </authorList>
    </citation>
    <scope>NUCLEOTIDE SEQUENCE [LARGE SCALE GENOMIC DNA]</scope>
    <source>
        <tissue evidence="3">Leaves</tissue>
    </source>
</reference>
<evidence type="ECO:0000259" key="2">
    <source>
        <dbReference type="PROSITE" id="PS50104"/>
    </source>
</evidence>
<sequence>MALHSSSSAHPFSSSFIRYEWKYDVFISFRGLDTRFGFTGNLYNALHNKGIHTFFDGDMLQSGEEITPALLSAIEESRIAIIVLSPEYA</sequence>
<protein>
    <submittedName>
        <fullName evidence="3">Disease resistance protein run1</fullName>
    </submittedName>
</protein>
<dbReference type="PANTHER" id="PTHR32009:SF106">
    <property type="entry name" value="TIR DOMAIN-CONTAINING PROTEIN"/>
    <property type="match status" value="1"/>
</dbReference>
<evidence type="ECO:0000313" key="4">
    <source>
        <dbReference type="Proteomes" id="UP001341840"/>
    </source>
</evidence>
<dbReference type="Pfam" id="PF01582">
    <property type="entry name" value="TIR"/>
    <property type="match status" value="1"/>
</dbReference>
<dbReference type="PROSITE" id="PS50104">
    <property type="entry name" value="TIR"/>
    <property type="match status" value="1"/>
</dbReference>
<feature type="domain" description="TIR" evidence="2">
    <location>
        <begin position="21"/>
        <end position="89"/>
    </location>
</feature>
<dbReference type="InterPro" id="IPR035897">
    <property type="entry name" value="Toll_tir_struct_dom_sf"/>
</dbReference>
<name>A0ABU6T3D4_9FABA</name>
<proteinExistence type="predicted"/>
<accession>A0ABU6T3D4</accession>